<evidence type="ECO:0000256" key="3">
    <source>
        <dbReference type="PIRSR" id="PIRSR620019-2"/>
    </source>
</evidence>
<dbReference type="InterPro" id="IPR041561">
    <property type="entry name" value="PglD_N"/>
</dbReference>
<keyword evidence="6" id="KW-1185">Reference proteome</keyword>
<dbReference type="PANTHER" id="PTHR43300">
    <property type="entry name" value="ACETYLTRANSFERASE"/>
    <property type="match status" value="1"/>
</dbReference>
<feature type="binding site" evidence="3">
    <location>
        <position position="69"/>
    </location>
    <ligand>
        <name>substrate</name>
    </ligand>
</feature>
<dbReference type="Proteomes" id="UP000199656">
    <property type="component" value="Unassembled WGS sequence"/>
</dbReference>
<comment type="similarity">
    <text evidence="1">Belongs to the transferase hexapeptide repeat family.</text>
</comment>
<dbReference type="NCBIfam" id="TIGR03570">
    <property type="entry name" value="NeuD_NnaD"/>
    <property type="match status" value="1"/>
</dbReference>
<dbReference type="Pfam" id="PF17836">
    <property type="entry name" value="PglD_N"/>
    <property type="match status" value="1"/>
</dbReference>
<dbReference type="Gene3D" id="3.40.50.20">
    <property type="match status" value="1"/>
</dbReference>
<dbReference type="InterPro" id="IPR020019">
    <property type="entry name" value="AcTrfase_PglD-like"/>
</dbReference>
<dbReference type="InterPro" id="IPR050179">
    <property type="entry name" value="Trans_hexapeptide_repeat"/>
</dbReference>
<dbReference type="GO" id="GO:0016746">
    <property type="term" value="F:acyltransferase activity"/>
    <property type="evidence" value="ECO:0007669"/>
    <property type="project" value="UniProtKB-KW"/>
</dbReference>
<evidence type="ECO:0000313" key="6">
    <source>
        <dbReference type="Proteomes" id="UP000199656"/>
    </source>
</evidence>
<dbReference type="OrthoDB" id="9794407at2"/>
<dbReference type="EMBL" id="FNRL01000002">
    <property type="protein sequence ID" value="SEA03883.1"/>
    <property type="molecule type" value="Genomic_DNA"/>
</dbReference>
<evidence type="ECO:0000259" key="4">
    <source>
        <dbReference type="Pfam" id="PF17836"/>
    </source>
</evidence>
<feature type="site" description="Increases basicity of active site His" evidence="2">
    <location>
        <position position="137"/>
    </location>
</feature>
<dbReference type="InterPro" id="IPR011004">
    <property type="entry name" value="Trimer_LpxA-like_sf"/>
</dbReference>
<dbReference type="CDD" id="cd03360">
    <property type="entry name" value="LbH_AT_putative"/>
    <property type="match status" value="1"/>
</dbReference>
<proteinExistence type="inferred from homology"/>
<dbReference type="AlphaFoldDB" id="A0A1H3XX31"/>
<dbReference type="RefSeq" id="WP_089758449.1">
    <property type="nucleotide sequence ID" value="NZ_BKAT01000010.1"/>
</dbReference>
<dbReference type="SUPFAM" id="SSF51161">
    <property type="entry name" value="Trimeric LpxA-like enzymes"/>
    <property type="match status" value="1"/>
</dbReference>
<dbReference type="Gene3D" id="2.160.10.10">
    <property type="entry name" value="Hexapeptide repeat proteins"/>
    <property type="match status" value="1"/>
</dbReference>
<feature type="active site" description="Proton acceptor" evidence="2">
    <location>
        <position position="136"/>
    </location>
</feature>
<keyword evidence="5" id="KW-0808">Transferase</keyword>
<feature type="domain" description="PglD N-terminal" evidence="4">
    <location>
        <begin position="3"/>
        <end position="80"/>
    </location>
</feature>
<accession>A0A1H3XX31</accession>
<organism evidence="5 6">
    <name type="scientific">Chitinophaga terrae</name>
    <name type="common">ex Kim and Jung 2007</name>
    <dbReference type="NCBI Taxonomy" id="408074"/>
    <lineage>
        <taxon>Bacteria</taxon>
        <taxon>Pseudomonadati</taxon>
        <taxon>Bacteroidota</taxon>
        <taxon>Chitinophagia</taxon>
        <taxon>Chitinophagales</taxon>
        <taxon>Chitinophagaceae</taxon>
        <taxon>Chitinophaga</taxon>
    </lineage>
</organism>
<protein>
    <submittedName>
        <fullName evidence="5">Sugar O-acyltransferase, sialic acid O-acetyltransferase NeuD family</fullName>
    </submittedName>
</protein>
<dbReference type="PANTHER" id="PTHR43300:SF7">
    <property type="entry name" value="UDP-N-ACETYLBACILLOSAMINE N-ACETYLTRANSFERASE"/>
    <property type="match status" value="1"/>
</dbReference>
<reference evidence="6" key="1">
    <citation type="submission" date="2016-10" db="EMBL/GenBank/DDBJ databases">
        <authorList>
            <person name="Varghese N."/>
            <person name="Submissions S."/>
        </authorList>
    </citation>
    <scope>NUCLEOTIDE SEQUENCE [LARGE SCALE GENOMIC DNA]</scope>
    <source>
        <strain evidence="6">DSM 23920</strain>
    </source>
</reference>
<dbReference type="STRING" id="408074.SAMN05660909_00550"/>
<keyword evidence="5" id="KW-0012">Acyltransferase</keyword>
<gene>
    <name evidence="5" type="ORF">SAMN05660909_00550</name>
</gene>
<sequence>MKKIAILGSGGFAKEVLFLIEEIGGYDIVAFVDVEEKESLVIAGKSYQVISEKQLSELGNQVNLTIGIGDPKLIRKLADKFKGDFTFPNLVHPSVIGNFKDIILGEGNIITASCIFTTSITIGSFNVFNLGVTVGHDAIIGDCNVLNPMVNISGGVKIGNSNLIGVNATILQYKNVGNNSIVGAASLVTKNVDNDVTVVGVPAIKITK</sequence>
<evidence type="ECO:0000313" key="5">
    <source>
        <dbReference type="EMBL" id="SEA03883.1"/>
    </source>
</evidence>
<evidence type="ECO:0000256" key="2">
    <source>
        <dbReference type="PIRSR" id="PIRSR620019-1"/>
    </source>
</evidence>
<name>A0A1H3XX31_9BACT</name>
<evidence type="ECO:0000256" key="1">
    <source>
        <dbReference type="ARBA" id="ARBA00007274"/>
    </source>
</evidence>